<protein>
    <submittedName>
        <fullName evidence="2">RNA polymerase subunit sigma-70</fullName>
    </submittedName>
</protein>
<dbReference type="InterPro" id="IPR036388">
    <property type="entry name" value="WH-like_DNA-bd_sf"/>
</dbReference>
<dbReference type="Pfam" id="PF04542">
    <property type="entry name" value="Sigma70_r2"/>
    <property type="match status" value="1"/>
</dbReference>
<dbReference type="RefSeq" id="WP_114127597.1">
    <property type="nucleotide sequence ID" value="NZ_QOUI01000010.1"/>
</dbReference>
<dbReference type="InterPro" id="IPR007627">
    <property type="entry name" value="RNA_pol_sigma70_r2"/>
</dbReference>
<reference evidence="2 3" key="1">
    <citation type="submission" date="2018-07" db="EMBL/GenBank/DDBJ databases">
        <title>Desertimonas flava gen. nov. sp. nov.</title>
        <authorList>
            <person name="Liu S."/>
        </authorList>
    </citation>
    <scope>NUCLEOTIDE SEQUENCE [LARGE SCALE GENOMIC DNA]</scope>
    <source>
        <strain evidence="2 3">16Sb5-5</strain>
    </source>
</reference>
<dbReference type="SUPFAM" id="SSF54427">
    <property type="entry name" value="NTF2-like"/>
    <property type="match status" value="1"/>
</dbReference>
<dbReference type="SUPFAM" id="SSF88659">
    <property type="entry name" value="Sigma3 and sigma4 domains of RNA polymerase sigma factors"/>
    <property type="match status" value="1"/>
</dbReference>
<gene>
    <name evidence="2" type="ORF">DT076_15495</name>
</gene>
<dbReference type="Gene3D" id="3.10.450.50">
    <property type="match status" value="1"/>
</dbReference>
<proteinExistence type="predicted"/>
<dbReference type="NCBIfam" id="TIGR02937">
    <property type="entry name" value="sigma70-ECF"/>
    <property type="match status" value="1"/>
</dbReference>
<dbReference type="InterPro" id="IPR032710">
    <property type="entry name" value="NTF2-like_dom_sf"/>
</dbReference>
<evidence type="ECO:0000313" key="2">
    <source>
        <dbReference type="EMBL" id="RCK68626.1"/>
    </source>
</evidence>
<accession>A0A367YRV5</accession>
<dbReference type="InterPro" id="IPR052704">
    <property type="entry name" value="ECF_Sigma-70_Domain"/>
</dbReference>
<dbReference type="InterPro" id="IPR014284">
    <property type="entry name" value="RNA_pol_sigma-70_dom"/>
</dbReference>
<dbReference type="Gene3D" id="1.10.10.10">
    <property type="entry name" value="Winged helix-like DNA-binding domain superfamily/Winged helix DNA-binding domain"/>
    <property type="match status" value="1"/>
</dbReference>
<name>A0A367YRV5_9ACTN</name>
<dbReference type="GO" id="GO:0016987">
    <property type="term" value="F:sigma factor activity"/>
    <property type="evidence" value="ECO:0007669"/>
    <property type="project" value="TreeGrafter"/>
</dbReference>
<dbReference type="Gene3D" id="1.10.1740.10">
    <property type="match status" value="1"/>
</dbReference>
<dbReference type="AlphaFoldDB" id="A0A367YRV5"/>
<evidence type="ECO:0000313" key="3">
    <source>
        <dbReference type="Proteomes" id="UP000252770"/>
    </source>
</evidence>
<organism evidence="2 3">
    <name type="scientific">Desertihabitans brevis</name>
    <dbReference type="NCBI Taxonomy" id="2268447"/>
    <lineage>
        <taxon>Bacteria</taxon>
        <taxon>Bacillati</taxon>
        <taxon>Actinomycetota</taxon>
        <taxon>Actinomycetes</taxon>
        <taxon>Propionibacteriales</taxon>
        <taxon>Propionibacteriaceae</taxon>
        <taxon>Desertihabitans</taxon>
    </lineage>
</organism>
<dbReference type="EMBL" id="QOUI01000010">
    <property type="protein sequence ID" value="RCK68626.1"/>
    <property type="molecule type" value="Genomic_DNA"/>
</dbReference>
<keyword evidence="3" id="KW-1185">Reference proteome</keyword>
<dbReference type="PANTHER" id="PTHR30173">
    <property type="entry name" value="SIGMA 19 FACTOR"/>
    <property type="match status" value="1"/>
</dbReference>
<dbReference type="Proteomes" id="UP000252770">
    <property type="component" value="Unassembled WGS sequence"/>
</dbReference>
<comment type="caution">
    <text evidence="2">The sequence shown here is derived from an EMBL/GenBank/DDBJ whole genome shotgun (WGS) entry which is preliminary data.</text>
</comment>
<dbReference type="InterPro" id="IPR013325">
    <property type="entry name" value="RNA_pol_sigma_r2"/>
</dbReference>
<dbReference type="GO" id="GO:0006352">
    <property type="term" value="P:DNA-templated transcription initiation"/>
    <property type="evidence" value="ECO:0007669"/>
    <property type="project" value="InterPro"/>
</dbReference>
<dbReference type="InterPro" id="IPR013324">
    <property type="entry name" value="RNA_pol_sigma_r3/r4-like"/>
</dbReference>
<sequence>MVDEDLAEQFEQRRPRLHALASRLLGSTGEADDAVQETWLRLQRQGAGTIDNLDGWLTTVLARVCLNLLRARRTRGEQELGPLEGAEPVDAGPEEQALLADSVGLALLVVLDALGPAERLGFVLHDVFAVPFTEIAPVIDKTPAATRQLVSRARRKVRGRAPVPDADGARQRAVVEAFLAAAHHGDFERLVELMHPDVVLRSEGGRRRRSASMVVRGARPVAVSTRTYAGLAPSARVVLVDAATGVVGVVVAPGGEPFSVMAFTVVDGRISAIDVLADPDHLAASDATGRSVSRW</sequence>
<dbReference type="SUPFAM" id="SSF88946">
    <property type="entry name" value="Sigma2 domain of RNA polymerase sigma factors"/>
    <property type="match status" value="1"/>
</dbReference>
<dbReference type="PANTHER" id="PTHR30173:SF43">
    <property type="entry name" value="ECF RNA POLYMERASE SIGMA FACTOR SIGI-RELATED"/>
    <property type="match status" value="1"/>
</dbReference>
<feature type="domain" description="RNA polymerase sigma-70 region 2" evidence="1">
    <location>
        <begin position="10"/>
        <end position="73"/>
    </location>
</feature>
<evidence type="ECO:0000259" key="1">
    <source>
        <dbReference type="Pfam" id="PF04542"/>
    </source>
</evidence>